<dbReference type="STRING" id="22663.A0A2I0J1M3"/>
<name>A0A2I0J1M3_PUNGR</name>
<evidence type="ECO:0000256" key="3">
    <source>
        <dbReference type="ARBA" id="ARBA00022692"/>
    </source>
</evidence>
<comment type="subcellular location">
    <subcellularLocation>
        <location evidence="1">Membrane</location>
        <topology evidence="1">Single-pass type I membrane protein</topology>
    </subcellularLocation>
</comment>
<dbReference type="Proteomes" id="UP000233551">
    <property type="component" value="Unassembled WGS sequence"/>
</dbReference>
<comment type="caution">
    <text evidence="7">The sequence shown here is derived from an EMBL/GenBank/DDBJ whole genome shotgun (WGS) entry which is preliminary data.</text>
</comment>
<evidence type="ECO:0000256" key="4">
    <source>
        <dbReference type="ARBA" id="ARBA00022729"/>
    </source>
</evidence>
<accession>A0A2I0J1M3</accession>
<dbReference type="InterPro" id="IPR055437">
    <property type="entry name" value="TMEM131L_Ig_5"/>
</dbReference>
<sequence length="1328" mass="143916">MESEALSIRYSPESPSMTCFRGSCLHSVKALCIIWVSWCIFFHHAVSGLYLASGTQETEEEKDKCGFLLSDCSSVIPSSMPSDVTIGTLQENSEARVARGNVGSNFGMFFFPSTLPESSHGNLNVRVSITDIEDSASKLSDPSEIGFMGPAQGASCLSNLSWSSDYGMSNSLDGRAISCSLNSIQDTSGLSYRETASTNQNDLSSCRGPLFNHKVASGRAIKNSETILSSSFDGSLSPHIEIEPPMLDWGEKYLYIPSLAYLTVLNTWNDSILHVYQPFSTDSQFFPCNFTEAILEPGEAASICFVFLPKSLGLSSSHLILQTSFGGFLVQAKGFAAEFPYGQALSGSELSSSGRWRKNFSLFNPFDENIHVEEIAMWVSVSLGNTSVHVDATCSARECDHWDSSDCKSLSIKDWFLVKTANADSSLMAMRPLSSWEIGPRTSETVAEIDLSFGSVARISGAFCMQLTRASQDEAAIVMLPVEAEIDRKTDSDNSASLVTFSLESVSPPDAGKDIIAVSLRNSGPHVVSVGKISGVADSELLQIEHMEGLLLFPRTTTKVVFVSCTPHQGIPDVNRSCKLLVQTNDSRSPIEILCNDIVHLCSRHQDSSVGCNNPSSFDVSSRNMRTGSLTRGTDMLPYAMAMEAKGLDNLVLQNWKSQGTDTEVSVLEDHELLFSVVQVGDHLSKWITVRNPSQQPVAMQLILNSAEIIDECQASVEILIPVTSAGFVQPGSISPRRYGFSLADGARTEAFVHPHSTASLGPVIFHPSSRCKWKSSALIRNNLSGVEWMSLQGSGGSYSLALIENSELVWSLEFQLEVPQSLNISLPNIGAKIEDVNRACLRPVIKELYAKNMGDFPLDMQKIRVSGTDCGSGRFLVQNCSQFVLEPGQSRVLLVSYLSDFSGSVVHGDLELALGSGIIVIPMRARVPNYTLELCKKSLFWTRVKKLLGGFLIIAPFLCLALFSVFPRSVPFCSKVFHYKGNRDSVGIIPSVGKSSGTKGDQKGGKLISPSSKVSVFSPVDEEEPLLARSVRCADNHQSTSQEPVANAQHKHSHSVKLKEREPLNLVSSESSNVVERSQLDNLTVKIGKEKGRRRRKRRGAGNVLTGLFEVSSSHSGNSTPSSPLSPVSSITPRRMWPVSPDGDRYPLLSSGSSQVSTLADPEVPICNQVSTLADPEVPICNESRRFPPQEEQPSPASGGTTNKPLLLPSATFPSAGRPIPSMPLPSHFQFSTATIAPHARAPGSKLYGNGGVKPEEKLGSENQFTYDIWGDHFSGLKLMGGGSVDDSAVVPRAVNSDSESFFVRGPQALMTKYPQESVSFKNAVNG</sequence>
<dbReference type="InterPro" id="IPR022113">
    <property type="entry name" value="TMEM131L_N"/>
</dbReference>
<dbReference type="PANTHER" id="PTHR22050:SF0">
    <property type="entry name" value="TRANSMEMBRANE PROTEIN 131 HOMOLOG"/>
    <property type="match status" value="1"/>
</dbReference>
<dbReference type="Pfam" id="PF24501">
    <property type="entry name" value="Ig_TMEM131L_5"/>
    <property type="match status" value="1"/>
</dbReference>
<dbReference type="OrthoDB" id="168404at2759"/>
<evidence type="ECO:0000256" key="2">
    <source>
        <dbReference type="ARBA" id="ARBA00006682"/>
    </source>
</evidence>
<evidence type="ECO:0000256" key="1">
    <source>
        <dbReference type="ARBA" id="ARBA00004479"/>
    </source>
</evidence>
<proteinExistence type="inferred from homology"/>
<evidence type="ECO:0000256" key="6">
    <source>
        <dbReference type="ARBA" id="ARBA00023136"/>
    </source>
</evidence>
<reference evidence="7 8" key="1">
    <citation type="submission" date="2017-11" db="EMBL/GenBank/DDBJ databases">
        <title>De-novo sequencing of pomegranate (Punica granatum L.) genome.</title>
        <authorList>
            <person name="Akparov Z."/>
            <person name="Amiraslanov A."/>
            <person name="Hajiyeva S."/>
            <person name="Abbasov M."/>
            <person name="Kaur K."/>
            <person name="Hamwieh A."/>
            <person name="Solovyev V."/>
            <person name="Salamov A."/>
            <person name="Braich B."/>
            <person name="Kosarev P."/>
            <person name="Mahmoud A."/>
            <person name="Hajiyev E."/>
            <person name="Babayeva S."/>
            <person name="Izzatullayeva V."/>
            <person name="Mammadov A."/>
            <person name="Mammadov A."/>
            <person name="Sharifova S."/>
            <person name="Ojaghi J."/>
            <person name="Eynullazada K."/>
            <person name="Bayramov B."/>
            <person name="Abdulazimova A."/>
            <person name="Shahmuradov I."/>
        </authorList>
    </citation>
    <scope>NUCLEOTIDE SEQUENCE [LARGE SCALE GENOMIC DNA]</scope>
    <source>
        <strain evidence="8">cv. AG2017</strain>
        <tissue evidence="7">Leaf</tissue>
    </source>
</reference>
<evidence type="ECO:0000313" key="7">
    <source>
        <dbReference type="EMBL" id="PKI50132.1"/>
    </source>
</evidence>
<keyword evidence="3" id="KW-0812">Transmembrane</keyword>
<dbReference type="GO" id="GO:0016020">
    <property type="term" value="C:membrane"/>
    <property type="evidence" value="ECO:0007669"/>
    <property type="project" value="UniProtKB-SubCell"/>
</dbReference>
<dbReference type="GeneID" id="116200025"/>
<protein>
    <submittedName>
        <fullName evidence="7">Uncharacterized protein</fullName>
    </submittedName>
</protein>
<dbReference type="InterPro" id="IPR039877">
    <property type="entry name" value="TMEM131-like"/>
</dbReference>
<keyword evidence="4" id="KW-0732">Signal</keyword>
<dbReference type="PANTHER" id="PTHR22050">
    <property type="entry name" value="RW1 PROTEIN HOMOLOG"/>
    <property type="match status" value="1"/>
</dbReference>
<organism evidence="7 8">
    <name type="scientific">Punica granatum</name>
    <name type="common">Pomegranate</name>
    <dbReference type="NCBI Taxonomy" id="22663"/>
    <lineage>
        <taxon>Eukaryota</taxon>
        <taxon>Viridiplantae</taxon>
        <taxon>Streptophyta</taxon>
        <taxon>Embryophyta</taxon>
        <taxon>Tracheophyta</taxon>
        <taxon>Spermatophyta</taxon>
        <taxon>Magnoliopsida</taxon>
        <taxon>eudicotyledons</taxon>
        <taxon>Gunneridae</taxon>
        <taxon>Pentapetalae</taxon>
        <taxon>rosids</taxon>
        <taxon>malvids</taxon>
        <taxon>Myrtales</taxon>
        <taxon>Lythraceae</taxon>
        <taxon>Punica</taxon>
    </lineage>
</organism>
<comment type="similarity">
    <text evidence="2">Belongs to the TMEM131 family.</text>
</comment>
<dbReference type="Pfam" id="PF12371">
    <property type="entry name" value="TMEM131_like_N"/>
    <property type="match status" value="1"/>
</dbReference>
<keyword evidence="8" id="KW-1185">Reference proteome</keyword>
<keyword evidence="5" id="KW-1133">Transmembrane helix</keyword>
<evidence type="ECO:0000313" key="8">
    <source>
        <dbReference type="Proteomes" id="UP000233551"/>
    </source>
</evidence>
<dbReference type="Pfam" id="PF24474">
    <property type="entry name" value="DUF7579"/>
    <property type="match status" value="1"/>
</dbReference>
<evidence type="ECO:0000256" key="5">
    <source>
        <dbReference type="ARBA" id="ARBA00022989"/>
    </source>
</evidence>
<dbReference type="InterPro" id="IPR056001">
    <property type="entry name" value="DUF7579"/>
</dbReference>
<keyword evidence="6" id="KW-0472">Membrane</keyword>
<gene>
    <name evidence="7" type="ORF">CRG98_029456</name>
</gene>
<dbReference type="EMBL" id="PGOL01002143">
    <property type="protein sequence ID" value="PKI50132.1"/>
    <property type="molecule type" value="Genomic_DNA"/>
</dbReference>